<comment type="caution">
    <text evidence="1">The sequence shown here is derived from an EMBL/GenBank/DDBJ whole genome shotgun (WGS) entry which is preliminary data.</text>
</comment>
<dbReference type="EMBL" id="AORV01000052">
    <property type="protein sequence ID" value="EMS70545.1"/>
    <property type="molecule type" value="Genomic_DNA"/>
</dbReference>
<organism evidence="1 2">
    <name type="scientific">Ruminiclostridium cellobioparum subsp. termitidis CT1112</name>
    <dbReference type="NCBI Taxonomy" id="1195236"/>
    <lineage>
        <taxon>Bacteria</taxon>
        <taxon>Bacillati</taxon>
        <taxon>Bacillota</taxon>
        <taxon>Clostridia</taxon>
        <taxon>Eubacteriales</taxon>
        <taxon>Oscillospiraceae</taxon>
        <taxon>Ruminiclostridium</taxon>
    </lineage>
</organism>
<protein>
    <submittedName>
        <fullName evidence="1">Uncharacterized protein</fullName>
    </submittedName>
</protein>
<proteinExistence type="predicted"/>
<keyword evidence="2" id="KW-1185">Reference proteome</keyword>
<dbReference type="RefSeq" id="WP_004628128.1">
    <property type="nucleotide sequence ID" value="NZ_AORV01000052.1"/>
</dbReference>
<accession>S0FGH0</accession>
<evidence type="ECO:0000313" key="2">
    <source>
        <dbReference type="Proteomes" id="UP000014155"/>
    </source>
</evidence>
<name>S0FGH0_RUMCE</name>
<reference evidence="1 2" key="1">
    <citation type="journal article" date="2013" name="Genome Announc.">
        <title>Draft Genome Sequence of the Cellulolytic, Mesophilic, Anaerobic Bacterium Clostridium termitidis Strain CT1112 (DSM 5398).</title>
        <authorList>
            <person name="Lal S."/>
            <person name="Ramachandran U."/>
            <person name="Zhang X."/>
            <person name="Munir R."/>
            <person name="Sparling R."/>
            <person name="Levin D.B."/>
        </authorList>
    </citation>
    <scope>NUCLEOTIDE SEQUENCE [LARGE SCALE GENOMIC DNA]</scope>
    <source>
        <strain evidence="1 2">CT1112</strain>
    </source>
</reference>
<dbReference type="AlphaFoldDB" id="S0FGH0"/>
<evidence type="ECO:0000313" key="1">
    <source>
        <dbReference type="EMBL" id="EMS70545.1"/>
    </source>
</evidence>
<sequence length="57" mass="6092">MEFLKLMLSLSQAVRKNDVAKGCLLGGATAIGTGGAVYIAKKLLEKKKSQDLNINIE</sequence>
<dbReference type="PATRIC" id="fig|1195236.3.peg.3929"/>
<dbReference type="Proteomes" id="UP000014155">
    <property type="component" value="Unassembled WGS sequence"/>
</dbReference>
<gene>
    <name evidence="1" type="ORF">CTER_3711</name>
</gene>